<dbReference type="PROSITE" id="PS50893">
    <property type="entry name" value="ABC_TRANSPORTER_2"/>
    <property type="match status" value="1"/>
</dbReference>
<keyword evidence="6" id="KW-0547">Nucleotide-binding</keyword>
<evidence type="ECO:0000256" key="3">
    <source>
        <dbReference type="ARBA" id="ARBA00022448"/>
    </source>
</evidence>
<evidence type="ECO:0000256" key="5">
    <source>
        <dbReference type="ARBA" id="ARBA00022737"/>
    </source>
</evidence>
<dbReference type="GO" id="GO:0005774">
    <property type="term" value="C:vacuolar membrane"/>
    <property type="evidence" value="ECO:0007669"/>
    <property type="project" value="UniProtKB-SubCell"/>
</dbReference>
<feature type="non-terminal residue" evidence="11">
    <location>
        <position position="1"/>
    </location>
</feature>
<evidence type="ECO:0000313" key="12">
    <source>
        <dbReference type="Proteomes" id="UP000288716"/>
    </source>
</evidence>
<evidence type="ECO:0000256" key="2">
    <source>
        <dbReference type="ARBA" id="ARBA00009726"/>
    </source>
</evidence>
<evidence type="ECO:0000256" key="6">
    <source>
        <dbReference type="ARBA" id="ARBA00022741"/>
    </source>
</evidence>
<dbReference type="InterPro" id="IPR003593">
    <property type="entry name" value="AAA+_ATPase"/>
</dbReference>
<evidence type="ECO:0000256" key="8">
    <source>
        <dbReference type="ARBA" id="ARBA00022989"/>
    </source>
</evidence>
<dbReference type="VEuPathDB" id="VectorBase:LDEU011542"/>
<keyword evidence="4" id="KW-0812">Transmembrane</keyword>
<dbReference type="GO" id="GO:0016887">
    <property type="term" value="F:ATP hydrolysis activity"/>
    <property type="evidence" value="ECO:0007669"/>
    <property type="project" value="InterPro"/>
</dbReference>
<dbReference type="STRING" id="299467.A0A443RYZ8"/>
<dbReference type="FunFam" id="3.40.50.300:FF:000074">
    <property type="entry name" value="Multidrug resistance-associated protein 5 isoform 1"/>
    <property type="match status" value="1"/>
</dbReference>
<reference evidence="11 12" key="1">
    <citation type="journal article" date="2018" name="Gigascience">
        <title>Genomes of trombidid mites reveal novel predicted allergens and laterally-transferred genes associated with secondary metabolism.</title>
        <authorList>
            <person name="Dong X."/>
            <person name="Chaisiri K."/>
            <person name="Xia D."/>
            <person name="Armstrong S.D."/>
            <person name="Fang Y."/>
            <person name="Donnelly M.J."/>
            <person name="Kadowaki T."/>
            <person name="McGarry J.W."/>
            <person name="Darby A.C."/>
            <person name="Makepeace B.L."/>
        </authorList>
    </citation>
    <scope>NUCLEOTIDE SEQUENCE [LARGE SCALE GENOMIC DNA]</scope>
    <source>
        <strain evidence="11">UoL-UT</strain>
    </source>
</reference>
<dbReference type="Pfam" id="PF00005">
    <property type="entry name" value="ABC_tran"/>
    <property type="match status" value="1"/>
</dbReference>
<evidence type="ECO:0000256" key="4">
    <source>
        <dbReference type="ARBA" id="ARBA00022692"/>
    </source>
</evidence>
<comment type="subcellular location">
    <subcellularLocation>
        <location evidence="1">Vacuole membrane</location>
        <topology evidence="1">Multi-pass membrane protein</topology>
    </subcellularLocation>
</comment>
<organism evidence="11 12">
    <name type="scientific">Leptotrombidium deliense</name>
    <dbReference type="NCBI Taxonomy" id="299467"/>
    <lineage>
        <taxon>Eukaryota</taxon>
        <taxon>Metazoa</taxon>
        <taxon>Ecdysozoa</taxon>
        <taxon>Arthropoda</taxon>
        <taxon>Chelicerata</taxon>
        <taxon>Arachnida</taxon>
        <taxon>Acari</taxon>
        <taxon>Acariformes</taxon>
        <taxon>Trombidiformes</taxon>
        <taxon>Prostigmata</taxon>
        <taxon>Anystina</taxon>
        <taxon>Parasitengona</taxon>
        <taxon>Trombiculoidea</taxon>
        <taxon>Trombiculidae</taxon>
        <taxon>Leptotrombidium</taxon>
    </lineage>
</organism>
<dbReference type="InterPro" id="IPR003439">
    <property type="entry name" value="ABC_transporter-like_ATP-bd"/>
</dbReference>
<keyword evidence="12" id="KW-1185">Reference proteome</keyword>
<comment type="similarity">
    <text evidence="2">Belongs to the ABC transporter superfamily. ABCC family. Conjugate transporter (TC 3.A.1.208) subfamily.</text>
</comment>
<dbReference type="InterPro" id="IPR036640">
    <property type="entry name" value="ABC1_TM_sf"/>
</dbReference>
<dbReference type="Gene3D" id="1.20.1560.10">
    <property type="entry name" value="ABC transporter type 1, transmembrane domain"/>
    <property type="match status" value="1"/>
</dbReference>
<dbReference type="PANTHER" id="PTHR24223">
    <property type="entry name" value="ATP-BINDING CASSETTE SUB-FAMILY C"/>
    <property type="match status" value="1"/>
</dbReference>
<dbReference type="OrthoDB" id="6494908at2759"/>
<evidence type="ECO:0000256" key="7">
    <source>
        <dbReference type="ARBA" id="ARBA00022840"/>
    </source>
</evidence>
<dbReference type="AlphaFoldDB" id="A0A443RYZ8"/>
<evidence type="ECO:0000259" key="10">
    <source>
        <dbReference type="PROSITE" id="PS50893"/>
    </source>
</evidence>
<proteinExistence type="inferred from homology"/>
<dbReference type="PANTHER" id="PTHR24223:SF443">
    <property type="entry name" value="MULTIDRUG-RESISTANCE LIKE PROTEIN 1, ISOFORM I"/>
    <property type="match status" value="1"/>
</dbReference>
<dbReference type="Proteomes" id="UP000288716">
    <property type="component" value="Unassembled WGS sequence"/>
</dbReference>
<keyword evidence="7" id="KW-0067">ATP-binding</keyword>
<accession>A0A443RYZ8</accession>
<dbReference type="SMART" id="SM00382">
    <property type="entry name" value="AAA"/>
    <property type="match status" value="1"/>
</dbReference>
<dbReference type="InterPro" id="IPR050173">
    <property type="entry name" value="ABC_transporter_C-like"/>
</dbReference>
<dbReference type="InterPro" id="IPR017871">
    <property type="entry name" value="ABC_transporter-like_CS"/>
</dbReference>
<evidence type="ECO:0000256" key="1">
    <source>
        <dbReference type="ARBA" id="ARBA00004128"/>
    </source>
</evidence>
<keyword evidence="3" id="KW-0813">Transport</keyword>
<evidence type="ECO:0000313" key="11">
    <source>
        <dbReference type="EMBL" id="RWS20498.1"/>
    </source>
</evidence>
<sequence length="325" mass="36046">VLVLFVGLYATLQKESLTAATVGLSVSYALTMTQVLNWMVRSATLIETNIVSVERISEYCNNETEAEWVQEESRPPIQWPQRGEIEFNQYGTRYRRGLDLVLRDLSAQIKSSEKIGIVGRTGAGKSTITLSLFRIIEAAEGGVKIDDLDISKIGLHDLRSKLTIIPQDPVLFSGTLRFNLDPFDVYTDAQIWEALQHSHLKDFVSGLEKGLMHEISEGGENLSVGQRQLICLARALLRKSKVLVLDEATAAVDLETDSLIQATIKTEFADCTTLTIAHRIQTILECDRIMVIDKGRLIEFDSPSALLSDQNSVFYSLAKNAGVVS</sequence>
<dbReference type="SUPFAM" id="SSF90123">
    <property type="entry name" value="ABC transporter transmembrane region"/>
    <property type="match status" value="1"/>
</dbReference>
<protein>
    <submittedName>
        <fullName evidence="11">Multidrug resistance-associated protein 14-like protein</fullName>
    </submittedName>
</protein>
<evidence type="ECO:0000256" key="9">
    <source>
        <dbReference type="ARBA" id="ARBA00023136"/>
    </source>
</evidence>
<dbReference type="GO" id="GO:0005524">
    <property type="term" value="F:ATP binding"/>
    <property type="evidence" value="ECO:0007669"/>
    <property type="project" value="UniProtKB-KW"/>
</dbReference>
<dbReference type="GO" id="GO:0042626">
    <property type="term" value="F:ATPase-coupled transmembrane transporter activity"/>
    <property type="evidence" value="ECO:0007669"/>
    <property type="project" value="TreeGrafter"/>
</dbReference>
<feature type="domain" description="ABC transporter" evidence="10">
    <location>
        <begin position="85"/>
        <end position="319"/>
    </location>
</feature>
<dbReference type="Gene3D" id="3.40.50.300">
    <property type="entry name" value="P-loop containing nucleotide triphosphate hydrolases"/>
    <property type="match status" value="1"/>
</dbReference>
<dbReference type="SUPFAM" id="SSF52540">
    <property type="entry name" value="P-loop containing nucleoside triphosphate hydrolases"/>
    <property type="match status" value="1"/>
</dbReference>
<dbReference type="CDD" id="cd03244">
    <property type="entry name" value="ABCC_MRP_domain2"/>
    <property type="match status" value="1"/>
</dbReference>
<gene>
    <name evidence="11" type="ORF">B4U80_07506</name>
</gene>
<name>A0A443RYZ8_9ACAR</name>
<comment type="caution">
    <text evidence="11">The sequence shown here is derived from an EMBL/GenBank/DDBJ whole genome shotgun (WGS) entry which is preliminary data.</text>
</comment>
<keyword evidence="8" id="KW-1133">Transmembrane helix</keyword>
<keyword evidence="9" id="KW-0472">Membrane</keyword>
<dbReference type="InterPro" id="IPR027417">
    <property type="entry name" value="P-loop_NTPase"/>
</dbReference>
<dbReference type="EMBL" id="NCKV01017209">
    <property type="protein sequence ID" value="RWS20498.1"/>
    <property type="molecule type" value="Genomic_DNA"/>
</dbReference>
<keyword evidence="5" id="KW-0677">Repeat</keyword>
<dbReference type="PROSITE" id="PS00211">
    <property type="entry name" value="ABC_TRANSPORTER_1"/>
    <property type="match status" value="1"/>
</dbReference>